<comment type="caution">
    <text evidence="2">The sequence shown here is derived from an EMBL/GenBank/DDBJ whole genome shotgun (WGS) entry which is preliminary data.</text>
</comment>
<dbReference type="Proteomes" id="UP000325902">
    <property type="component" value="Unassembled WGS sequence"/>
</dbReference>
<dbReference type="EMBL" id="VCHE01000076">
    <property type="protein sequence ID" value="KAB2572562.1"/>
    <property type="molecule type" value="Genomic_DNA"/>
</dbReference>
<dbReference type="AlphaFoldDB" id="A0A5N5D551"/>
<sequence length="297" mass="32446">MSTTNTSSVMIAIEDDSAPLLPHEISTTTTVVAPPLPTTPSPRRPKQLLLTVTATYGQTPAIVSPAVPVVPHRSPSPLEPFPAFDPSIGPPEESPYYHSLPHAVYSSHGDYNHGDNAVKDAATAHTPTAEPQQHQHRECEQDKHHTDSHVDRTPPNPITASATSAAAALLSSGEGEVDNRFLSLMIRCHTLFALAERLLPPTSTAANKKALAYVTEARRVLAGLEKQSRRALGKCDCLPQQQRQQQQQRHRLIEVSAGNLREKLKGLEEKGLTITEEKKEGEEAERTARVTAWLEML</sequence>
<evidence type="ECO:0000313" key="3">
    <source>
        <dbReference type="Proteomes" id="UP000325902"/>
    </source>
</evidence>
<feature type="region of interest" description="Disordered" evidence="1">
    <location>
        <begin position="124"/>
        <end position="159"/>
    </location>
</feature>
<evidence type="ECO:0000256" key="1">
    <source>
        <dbReference type="SAM" id="MobiDB-lite"/>
    </source>
</evidence>
<feature type="compositionally biased region" description="Basic and acidic residues" evidence="1">
    <location>
        <begin position="133"/>
        <end position="152"/>
    </location>
</feature>
<protein>
    <submittedName>
        <fullName evidence="2">Uncharacterized protein</fullName>
    </submittedName>
</protein>
<evidence type="ECO:0000313" key="2">
    <source>
        <dbReference type="EMBL" id="KAB2572562.1"/>
    </source>
</evidence>
<accession>A0A5N5D551</accession>
<keyword evidence="3" id="KW-1185">Reference proteome</keyword>
<dbReference type="OrthoDB" id="10588405at2759"/>
<name>A0A5N5D551_9PEZI</name>
<proteinExistence type="predicted"/>
<organism evidence="2 3">
    <name type="scientific">Lasiodiplodia theobromae</name>
    <dbReference type="NCBI Taxonomy" id="45133"/>
    <lineage>
        <taxon>Eukaryota</taxon>
        <taxon>Fungi</taxon>
        <taxon>Dikarya</taxon>
        <taxon>Ascomycota</taxon>
        <taxon>Pezizomycotina</taxon>
        <taxon>Dothideomycetes</taxon>
        <taxon>Dothideomycetes incertae sedis</taxon>
        <taxon>Botryosphaeriales</taxon>
        <taxon>Botryosphaeriaceae</taxon>
        <taxon>Lasiodiplodia</taxon>
    </lineage>
</organism>
<gene>
    <name evidence="2" type="ORF">DBV05_g8780</name>
</gene>
<reference evidence="2 3" key="1">
    <citation type="journal article" date="2019" name="Sci. Rep.">
        <title>A multi-omics analysis of the grapevine pathogen Lasiodiplodia theobromae reveals that temperature affects the expression of virulence- and pathogenicity-related genes.</title>
        <authorList>
            <person name="Felix C."/>
            <person name="Meneses R."/>
            <person name="Goncalves M.F.M."/>
            <person name="Tilleman L."/>
            <person name="Duarte A.S."/>
            <person name="Jorrin-Novo J.V."/>
            <person name="Van de Peer Y."/>
            <person name="Deforce D."/>
            <person name="Van Nieuwerburgh F."/>
            <person name="Esteves A.C."/>
            <person name="Alves A."/>
        </authorList>
    </citation>
    <scope>NUCLEOTIDE SEQUENCE [LARGE SCALE GENOMIC DNA]</scope>
    <source>
        <strain evidence="2 3">LA-SOL3</strain>
    </source>
</reference>